<proteinExistence type="predicted"/>
<accession>A0A418YH94</accession>
<evidence type="ECO:0000313" key="2">
    <source>
        <dbReference type="EMBL" id="RJG49079.1"/>
    </source>
</evidence>
<evidence type="ECO:0000256" key="1">
    <source>
        <dbReference type="SAM" id="Phobius"/>
    </source>
</evidence>
<keyword evidence="1" id="KW-1133">Transmembrane helix</keyword>
<evidence type="ECO:0000313" key="3">
    <source>
        <dbReference type="Proteomes" id="UP000283255"/>
    </source>
</evidence>
<keyword evidence="1" id="KW-0812">Transmembrane</keyword>
<name>A0A418YH94_9GAMM</name>
<keyword evidence="1" id="KW-0472">Membrane</keyword>
<protein>
    <submittedName>
        <fullName evidence="2">Uncharacterized protein</fullName>
    </submittedName>
</protein>
<sequence length="617" mass="70573">MLTMLVVLLLFVFTLVLCALKLSLLTCSLLMGVALLVTISLDFLPSWLWLFYLCGFVLLNHGSLRRQYISQGLLQLFIRYSHHWPAPEPTSFNTWLEQPLSTGRLRWQDLFTLSAPRLSAAEQAFLTGPVDNLCRLSLMHPSSLNSIAKPCWSLILQQGFLRLCPAKDIEQTGYSLYFCHKVIQKVANADMQLAAHLASLNSLDIQQWTPNTDASPSQPWHNDPATWQSFILDDAELALLQQGKSLEKPLPCPFSPQYLLLIYAPTDTSCRRQAFFVEASKVVSEIIIEQKQDEYWLNILQFPHTILTSQMKNTAPWQRLPEVQSHQLWQGFQAKQQLLQTALQSAEMKRALLKYLAQQEDDKAQALLQRLVPYEASIMMTCVGLDNGENAPLICDLLNRIVKNTRHETTTMTPQSYFQYLYCCHPFLTQEYLACWPDPDITAFDSHIFSHYGYSMSQLIYAARYRFRPIGKFKAKELNYFIAVKKLSHLQAVLGELLLFGQLTPSQQHSLQQKCLLLLSKIYELTSLLRCNLPPAVTFSAMDKCLNEVDYLLQNIKHNLPLGSIQQLLCYWVIPSHSFIRTESDDNQAAIKAACASSSRFYRDLIQDVFAEDNVIR</sequence>
<dbReference type="EMBL" id="QZCH01000005">
    <property type="protein sequence ID" value="RJG49079.1"/>
    <property type="molecule type" value="Genomic_DNA"/>
</dbReference>
<dbReference type="Proteomes" id="UP000283255">
    <property type="component" value="Unassembled WGS sequence"/>
</dbReference>
<organism evidence="2 3">
    <name type="scientific">Motilimonas pumila</name>
    <dbReference type="NCBI Taxonomy" id="2303987"/>
    <lineage>
        <taxon>Bacteria</taxon>
        <taxon>Pseudomonadati</taxon>
        <taxon>Pseudomonadota</taxon>
        <taxon>Gammaproteobacteria</taxon>
        <taxon>Alteromonadales</taxon>
        <taxon>Alteromonadales genera incertae sedis</taxon>
        <taxon>Motilimonas</taxon>
    </lineage>
</organism>
<feature type="transmembrane region" description="Helical" evidence="1">
    <location>
        <begin position="33"/>
        <end position="59"/>
    </location>
</feature>
<comment type="caution">
    <text evidence="2">The sequence shown here is derived from an EMBL/GenBank/DDBJ whole genome shotgun (WGS) entry which is preliminary data.</text>
</comment>
<reference evidence="2 3" key="1">
    <citation type="submission" date="2018-09" db="EMBL/GenBank/DDBJ databases">
        <authorList>
            <person name="Wang F."/>
        </authorList>
    </citation>
    <scope>NUCLEOTIDE SEQUENCE [LARGE SCALE GENOMIC DNA]</scope>
    <source>
        <strain evidence="2 3">PLHSC7-2</strain>
    </source>
</reference>
<reference evidence="2 3" key="2">
    <citation type="submission" date="2019-01" db="EMBL/GenBank/DDBJ databases">
        <title>Motilimonas pumilus sp. nov., isolated from the gut of sea cucumber (Apostichopus japonicus).</title>
        <authorList>
            <person name="Wang F.-Q."/>
            <person name="Ren L.-H."/>
            <person name="Lin Y.-W."/>
            <person name="Sun G.-H."/>
            <person name="Du Z.-J."/>
            <person name="Zhao J.-X."/>
            <person name="Liu X.-J."/>
            <person name="Liu L.-J."/>
        </authorList>
    </citation>
    <scope>NUCLEOTIDE SEQUENCE [LARGE SCALE GENOMIC DNA]</scope>
    <source>
        <strain evidence="2 3">PLHSC7-2</strain>
    </source>
</reference>
<dbReference type="RefSeq" id="WP_119910010.1">
    <property type="nucleotide sequence ID" value="NZ_QZCH01000005.1"/>
</dbReference>
<dbReference type="AlphaFoldDB" id="A0A418YH94"/>
<keyword evidence="3" id="KW-1185">Reference proteome</keyword>
<gene>
    <name evidence="2" type="ORF">D1Z90_06855</name>
</gene>